<dbReference type="SUPFAM" id="SSF46955">
    <property type="entry name" value="Putative DNA-binding domain"/>
    <property type="match status" value="1"/>
</dbReference>
<evidence type="ECO:0000313" key="1">
    <source>
        <dbReference type="EMBL" id="GHO51512.1"/>
    </source>
</evidence>
<dbReference type="RefSeq" id="WP_220200412.1">
    <property type="nucleotide sequence ID" value="NZ_BNJF01000014.1"/>
</dbReference>
<gene>
    <name evidence="1" type="ORF">KSX_96750</name>
</gene>
<dbReference type="Proteomes" id="UP000612362">
    <property type="component" value="Unassembled WGS sequence"/>
</dbReference>
<organism evidence="1 2">
    <name type="scientific">Ktedonospora formicarum</name>
    <dbReference type="NCBI Taxonomy" id="2778364"/>
    <lineage>
        <taxon>Bacteria</taxon>
        <taxon>Bacillati</taxon>
        <taxon>Chloroflexota</taxon>
        <taxon>Ktedonobacteria</taxon>
        <taxon>Ktedonobacterales</taxon>
        <taxon>Ktedonobacteraceae</taxon>
        <taxon>Ktedonospora</taxon>
    </lineage>
</organism>
<reference evidence="1" key="1">
    <citation type="submission" date="2020-10" db="EMBL/GenBank/DDBJ databases">
        <title>Taxonomic study of unclassified bacteria belonging to the class Ktedonobacteria.</title>
        <authorList>
            <person name="Yabe S."/>
            <person name="Wang C.M."/>
            <person name="Zheng Y."/>
            <person name="Sakai Y."/>
            <person name="Cavaletti L."/>
            <person name="Monciardini P."/>
            <person name="Donadio S."/>
        </authorList>
    </citation>
    <scope>NUCLEOTIDE SEQUENCE</scope>
    <source>
        <strain evidence="1">SOSP1-1</strain>
    </source>
</reference>
<keyword evidence="2" id="KW-1185">Reference proteome</keyword>
<evidence type="ECO:0000313" key="2">
    <source>
        <dbReference type="Proteomes" id="UP000612362"/>
    </source>
</evidence>
<name>A0A8J3I6Z5_9CHLR</name>
<sequence>MFDEKQTLSDERKSEYVAAQEAAKILGVKPAKLYYYAEREVIRREPGRGHKKFRYNVADLLALKSKLRARRRQDTPELRWMTPRDLPGVLKLDLEVFDHALVGDYSTYAPWLTKNPYIAMAAFSGERCLAYISMLPLPEPTILDVLSGTRDELSIRDEEILTYEEPGEYTLLANSVVINPERPELLYALLGRVMEHWTDQYPERQVARIFAQAASESGDILIQKLFMAPLYRTVENTMLPIHNAYVLDLRRAGATRVIRSFQEAIKRKGAGLQVAPSVVSGLPSFTAPGVEVASSRVAPRQKTEPASPPNLPEGSKPVFVYAREVGIARRRLVDYMERYHLEHIAIPNPKREGESERYLTPEQQEHVRAWLVENGKLTSSDL</sequence>
<dbReference type="InterPro" id="IPR009061">
    <property type="entry name" value="DNA-bd_dom_put_sf"/>
</dbReference>
<dbReference type="AlphaFoldDB" id="A0A8J3I6Z5"/>
<dbReference type="EMBL" id="BNJF01000014">
    <property type="protein sequence ID" value="GHO51512.1"/>
    <property type="molecule type" value="Genomic_DNA"/>
</dbReference>
<comment type="caution">
    <text evidence="1">The sequence shown here is derived from an EMBL/GenBank/DDBJ whole genome shotgun (WGS) entry which is preliminary data.</text>
</comment>
<proteinExistence type="predicted"/>
<protein>
    <submittedName>
        <fullName evidence="1">Uncharacterized protein</fullName>
    </submittedName>
</protein>
<accession>A0A8J3I6Z5</accession>